<reference evidence="1 2" key="1">
    <citation type="journal article" date="2005" name="Science">
        <title>The genome of the basidiomycetous yeast and human pathogen Cryptococcus neoformans.</title>
        <authorList>
            <person name="Loftus B.J."/>
            <person name="Fung E."/>
            <person name="Roncaglia P."/>
            <person name="Rowley D."/>
            <person name="Amedeo P."/>
            <person name="Bruno D."/>
            <person name="Vamathevan J."/>
            <person name="Miranda M."/>
            <person name="Anderson I.J."/>
            <person name="Fraser J.A."/>
            <person name="Allen J.E."/>
            <person name="Bosdet I.E."/>
            <person name="Brent M.R."/>
            <person name="Chiu R."/>
            <person name="Doering T.L."/>
            <person name="Donlin M.J."/>
            <person name="D'Souza C.A."/>
            <person name="Fox D.S."/>
            <person name="Grinberg V."/>
            <person name="Fu J."/>
            <person name="Fukushima M."/>
            <person name="Haas B.J."/>
            <person name="Huang J.C."/>
            <person name="Janbon G."/>
            <person name="Jones S.J."/>
            <person name="Koo H.L."/>
            <person name="Krzywinski M.I."/>
            <person name="Kwon-Chung J.K."/>
            <person name="Lengeler K.B."/>
            <person name="Maiti R."/>
            <person name="Marra M.A."/>
            <person name="Marra R.E."/>
            <person name="Mathewson C.A."/>
            <person name="Mitchell T.G."/>
            <person name="Pertea M."/>
            <person name="Riggs F.R."/>
            <person name="Salzberg S.L."/>
            <person name="Schein J.E."/>
            <person name="Shvartsbeyn A."/>
            <person name="Shin H."/>
            <person name="Shumway M."/>
            <person name="Specht C.A."/>
            <person name="Suh B.B."/>
            <person name="Tenney A."/>
            <person name="Utterback T.R."/>
            <person name="Wickes B.L."/>
            <person name="Wortman J.R."/>
            <person name="Wye N.H."/>
            <person name="Kronstad J.W."/>
            <person name="Lodge J.K."/>
            <person name="Heitman J."/>
            <person name="Davis R.W."/>
            <person name="Fraser C.M."/>
            <person name="Hyman R.W."/>
        </authorList>
    </citation>
    <scope>NUCLEOTIDE SEQUENCE [LARGE SCALE GENOMIC DNA]</scope>
    <source>
        <strain evidence="2">JEC21 / ATCC MYA-565</strain>
    </source>
</reference>
<dbReference type="GeneID" id="3256809"/>
<name>Q5KJB7_CRYD1</name>
<dbReference type="KEGG" id="cne:CNC07100"/>
<protein>
    <submittedName>
        <fullName evidence="1">Expressed protein</fullName>
    </submittedName>
</protein>
<accession>Q5KJB7</accession>
<evidence type="ECO:0000313" key="2">
    <source>
        <dbReference type="Proteomes" id="UP000002149"/>
    </source>
</evidence>
<dbReference type="Proteomes" id="UP000002149">
    <property type="component" value="Chromosome 3"/>
</dbReference>
<evidence type="ECO:0000313" key="1">
    <source>
        <dbReference type="EMBL" id="AAW42539.1"/>
    </source>
</evidence>
<dbReference type="AlphaFoldDB" id="Q5KJB7"/>
<gene>
    <name evidence="1" type="ordered locus">CNC07100</name>
</gene>
<sequence length="176" mass="20110">MYHKYSALTTTLSSVWRRTWEEAQAQDCLETLLISPTCRFTRVCVCVLPLFITPILVPSSWHVVREARGFDRKSSDCMPRRVAVQVAFTCRHGLRREEMITLRSQLSISLPSFAPSNDYDPGVEIPNVTRCRREPGVTLSRVPLPFFFRYPLSTLIAYPIDRRNLDRGASTACSVL</sequence>
<accession>Q55WY2</accession>
<dbReference type="PaxDb" id="214684-Q5KJB7"/>
<keyword evidence="2" id="KW-1185">Reference proteome</keyword>
<dbReference type="EMBL" id="AE017343">
    <property type="protein sequence ID" value="AAW42539.1"/>
    <property type="molecule type" value="Genomic_DNA"/>
</dbReference>
<dbReference type="InParanoid" id="Q5KJB7"/>
<proteinExistence type="predicted"/>
<dbReference type="VEuPathDB" id="FungiDB:CNC07100"/>
<organism evidence="1 2">
    <name type="scientific">Cryptococcus deneoformans (strain JEC21 / ATCC MYA-565)</name>
    <name type="common">Cryptococcus neoformans var. neoformans serotype D</name>
    <dbReference type="NCBI Taxonomy" id="214684"/>
    <lineage>
        <taxon>Eukaryota</taxon>
        <taxon>Fungi</taxon>
        <taxon>Dikarya</taxon>
        <taxon>Basidiomycota</taxon>
        <taxon>Agaricomycotina</taxon>
        <taxon>Tremellomycetes</taxon>
        <taxon>Tremellales</taxon>
        <taxon>Cryptococcaceae</taxon>
        <taxon>Cryptococcus</taxon>
        <taxon>Cryptococcus neoformans species complex</taxon>
    </lineage>
</organism>
<dbReference type="HOGENOM" id="CLU_1525085_0_0_1"/>
<dbReference type="RefSeq" id="XP_569846.1">
    <property type="nucleotide sequence ID" value="XM_569846.2"/>
</dbReference>